<evidence type="ECO:0000256" key="2">
    <source>
        <dbReference type="SAM" id="SignalP"/>
    </source>
</evidence>
<accession>A0A1L7XAE9</accession>
<evidence type="ECO:0000256" key="1">
    <source>
        <dbReference type="SAM" id="MobiDB-lite"/>
    </source>
</evidence>
<dbReference type="Proteomes" id="UP000184330">
    <property type="component" value="Unassembled WGS sequence"/>
</dbReference>
<evidence type="ECO:0000313" key="3">
    <source>
        <dbReference type="EMBL" id="CZR62010.1"/>
    </source>
</evidence>
<feature type="region of interest" description="Disordered" evidence="1">
    <location>
        <begin position="158"/>
        <end position="206"/>
    </location>
</feature>
<keyword evidence="4" id="KW-1185">Reference proteome</keyword>
<evidence type="ECO:0000313" key="4">
    <source>
        <dbReference type="Proteomes" id="UP000184330"/>
    </source>
</evidence>
<name>A0A1L7XAE9_9HELO</name>
<feature type="chain" id="PRO_5012340603" evidence="2">
    <location>
        <begin position="20"/>
        <end position="361"/>
    </location>
</feature>
<gene>
    <name evidence="3" type="ORF">PAC_11907</name>
</gene>
<feature type="compositionally biased region" description="Low complexity" evidence="1">
    <location>
        <begin position="179"/>
        <end position="194"/>
    </location>
</feature>
<organism evidence="3 4">
    <name type="scientific">Phialocephala subalpina</name>
    <dbReference type="NCBI Taxonomy" id="576137"/>
    <lineage>
        <taxon>Eukaryota</taxon>
        <taxon>Fungi</taxon>
        <taxon>Dikarya</taxon>
        <taxon>Ascomycota</taxon>
        <taxon>Pezizomycotina</taxon>
        <taxon>Leotiomycetes</taxon>
        <taxon>Helotiales</taxon>
        <taxon>Mollisiaceae</taxon>
        <taxon>Phialocephala</taxon>
        <taxon>Phialocephala fortinii species complex</taxon>
    </lineage>
</organism>
<keyword evidence="2" id="KW-0732">Signal</keyword>
<dbReference type="EMBL" id="FJOG01000019">
    <property type="protein sequence ID" value="CZR62010.1"/>
    <property type="molecule type" value="Genomic_DNA"/>
</dbReference>
<reference evidence="3 4" key="1">
    <citation type="submission" date="2016-03" db="EMBL/GenBank/DDBJ databases">
        <authorList>
            <person name="Ploux O."/>
        </authorList>
    </citation>
    <scope>NUCLEOTIDE SEQUENCE [LARGE SCALE GENOMIC DNA]</scope>
    <source>
        <strain evidence="3 4">UAMH 11012</strain>
    </source>
</reference>
<dbReference type="OrthoDB" id="10619617at2759"/>
<dbReference type="AlphaFoldDB" id="A0A1L7XAE9"/>
<protein>
    <submittedName>
        <fullName evidence="3">Uncharacterized protein</fullName>
    </submittedName>
</protein>
<sequence length="361" mass="38053">MKQFIVLFVSILPSSPVFAAPAASPVTQISPNPRLVGFVAQPGFNKEACCKCWNDLYLNGADWEASRRPRPCDGDCVCDWCGTNNANTTYGTPCAGAGEPGAWGYCVANCPAPPGSSVTPSTSIVKTLPPTSISTPPTSIIETLPPTTLPSSIIKTLPPTTAKPPTSKSHEHTETSIIKTLPPTTLSTHTHPPTSTKPPPPQKEIRQAPTLSCTSDLISLAPITETITETSILYTISTPSSSESLPSITSLLDITIWFGSGPSNTVYLVSTLPSTGGTTIEGSGTLSFNGGAETFTYRSDIVTLTLPPASILTLSPRDKKEEGEKGGEEVMTKFPIQTTRCGPWTTGTNLPVETSWYNGGP</sequence>
<feature type="compositionally biased region" description="Low complexity" evidence="1">
    <location>
        <begin position="158"/>
        <end position="167"/>
    </location>
</feature>
<proteinExistence type="predicted"/>
<feature type="signal peptide" evidence="2">
    <location>
        <begin position="1"/>
        <end position="19"/>
    </location>
</feature>